<reference evidence="4" key="1">
    <citation type="journal article" date="2019" name="Int. J. Syst. Evol. Microbiol.">
        <title>The Global Catalogue of Microorganisms (GCM) 10K type strain sequencing project: providing services to taxonomists for standard genome sequencing and annotation.</title>
        <authorList>
            <consortium name="The Broad Institute Genomics Platform"/>
            <consortium name="The Broad Institute Genome Sequencing Center for Infectious Disease"/>
            <person name="Wu L."/>
            <person name="Ma J."/>
        </authorList>
    </citation>
    <scope>NUCLEOTIDE SEQUENCE [LARGE SCALE GENOMIC DNA]</scope>
    <source>
        <strain evidence="4">CCUG 53270</strain>
    </source>
</reference>
<keyword evidence="2" id="KW-1133">Transmembrane helix</keyword>
<keyword evidence="2" id="KW-0472">Membrane</keyword>
<organism evidence="3 4">
    <name type="scientific">Paenibacillus vulneris</name>
    <dbReference type="NCBI Taxonomy" id="1133364"/>
    <lineage>
        <taxon>Bacteria</taxon>
        <taxon>Bacillati</taxon>
        <taxon>Bacillota</taxon>
        <taxon>Bacilli</taxon>
        <taxon>Bacillales</taxon>
        <taxon>Paenibacillaceae</taxon>
        <taxon>Paenibacillus</taxon>
    </lineage>
</organism>
<name>A0ABW3UR16_9BACL</name>
<evidence type="ECO:0000313" key="4">
    <source>
        <dbReference type="Proteomes" id="UP001597180"/>
    </source>
</evidence>
<comment type="caution">
    <text evidence="3">The sequence shown here is derived from an EMBL/GenBank/DDBJ whole genome shotgun (WGS) entry which is preliminary data.</text>
</comment>
<evidence type="ECO:0000256" key="2">
    <source>
        <dbReference type="SAM" id="Phobius"/>
    </source>
</evidence>
<dbReference type="RefSeq" id="WP_345592420.1">
    <property type="nucleotide sequence ID" value="NZ_BAABJG010000031.1"/>
</dbReference>
<proteinExistence type="predicted"/>
<feature type="compositionally biased region" description="Polar residues" evidence="1">
    <location>
        <begin position="70"/>
        <end position="87"/>
    </location>
</feature>
<feature type="compositionally biased region" description="Low complexity" evidence="1">
    <location>
        <begin position="92"/>
        <end position="139"/>
    </location>
</feature>
<keyword evidence="4" id="KW-1185">Reference proteome</keyword>
<evidence type="ECO:0000256" key="1">
    <source>
        <dbReference type="SAM" id="MobiDB-lite"/>
    </source>
</evidence>
<protein>
    <recommendedName>
        <fullName evidence="5">Spore coat protein</fullName>
    </recommendedName>
</protein>
<dbReference type="EMBL" id="JBHTLU010000021">
    <property type="protein sequence ID" value="MFD1222055.1"/>
    <property type="molecule type" value="Genomic_DNA"/>
</dbReference>
<dbReference type="Proteomes" id="UP001597180">
    <property type="component" value="Unassembled WGS sequence"/>
</dbReference>
<evidence type="ECO:0008006" key="5">
    <source>
        <dbReference type="Google" id="ProtNLM"/>
    </source>
</evidence>
<keyword evidence="2" id="KW-0812">Transmembrane</keyword>
<gene>
    <name evidence="3" type="ORF">ACFQ4B_18195</name>
</gene>
<evidence type="ECO:0000313" key="3">
    <source>
        <dbReference type="EMBL" id="MFD1222055.1"/>
    </source>
</evidence>
<feature type="transmembrane region" description="Helical" evidence="2">
    <location>
        <begin position="6"/>
        <end position="29"/>
    </location>
</feature>
<feature type="region of interest" description="Disordered" evidence="1">
    <location>
        <begin position="66"/>
        <end position="143"/>
    </location>
</feature>
<sequence>MKGLQWLVKLVLSAVITSAVCIASTFWAVSTYADMLLEQYNLKSAVSATPNWSQFTSQMGKQVAGWFGPGTSSSPSQRKVASNTPKSDSAADIPTTGTIDSGTSTTNPSAPNGSGTTDGNGSSSDPSSSTPKDGGSTTKKPPEDAIAVFGHQSGQAQSDKAGSGIISGEDSKKIVVSGEEFTKKKEQLSNDEKNKIFNMLVTRVPQKEIQTISSLMEDGITAAELKQIETILQQYLKPDEYAQLLAMIKVDP</sequence>
<accession>A0ABW3UR16</accession>